<dbReference type="GO" id="GO:0003700">
    <property type="term" value="F:DNA-binding transcription factor activity"/>
    <property type="evidence" value="ECO:0007669"/>
    <property type="project" value="InterPro"/>
</dbReference>
<evidence type="ECO:0000256" key="5">
    <source>
        <dbReference type="ARBA" id="ARBA00023012"/>
    </source>
</evidence>
<protein>
    <recommendedName>
        <fullName evidence="2">Stage 0 sporulation protein A homolog</fullName>
    </recommendedName>
</protein>
<gene>
    <name evidence="13" type="ORF">F7O84_10865</name>
</gene>
<dbReference type="AlphaFoldDB" id="A0A7V7QJZ6"/>
<evidence type="ECO:0000256" key="10">
    <source>
        <dbReference type="PROSITE-ProRule" id="PRU00169"/>
    </source>
</evidence>
<dbReference type="SUPFAM" id="SSF46689">
    <property type="entry name" value="Homeodomain-like"/>
    <property type="match status" value="1"/>
</dbReference>
<evidence type="ECO:0000256" key="2">
    <source>
        <dbReference type="ARBA" id="ARBA00018672"/>
    </source>
</evidence>
<keyword evidence="14" id="KW-1185">Reference proteome</keyword>
<dbReference type="Gene3D" id="3.40.50.2300">
    <property type="match status" value="1"/>
</dbReference>
<reference evidence="13 14" key="2">
    <citation type="submission" date="2020-02" db="EMBL/GenBank/DDBJ databases">
        <title>Candidatus Galacturonibacter soehngenii shows hetero-acetogenic catabolism of galacturonic acid but lacks a canonical carbon monoxide dehydrogenase/acetyl-CoA synthase complex.</title>
        <authorList>
            <person name="Diender M."/>
            <person name="Stouten G.R."/>
            <person name="Petersen J.F."/>
            <person name="Nielsen P.H."/>
            <person name="Dueholm M.S."/>
            <person name="Pronk J.T."/>
            <person name="Van Loosdrecht M.C.M."/>
        </authorList>
    </citation>
    <scope>NUCLEOTIDE SEQUENCE [LARGE SCALE GENOMIC DNA]</scope>
    <source>
        <strain evidence="13">GalUA</strain>
    </source>
</reference>
<dbReference type="Pfam" id="PF12833">
    <property type="entry name" value="HTH_18"/>
    <property type="match status" value="1"/>
</dbReference>
<keyword evidence="7" id="KW-0238">DNA-binding</keyword>
<name>A0A7V7QJZ6_9FIRM</name>
<comment type="subcellular location">
    <subcellularLocation>
        <location evidence="1">Cytoplasm</location>
    </subcellularLocation>
</comment>
<dbReference type="EMBL" id="WAGX01000005">
    <property type="protein sequence ID" value="KAB1438059.1"/>
    <property type="molecule type" value="Genomic_DNA"/>
</dbReference>
<dbReference type="GO" id="GO:0043565">
    <property type="term" value="F:sequence-specific DNA binding"/>
    <property type="evidence" value="ECO:0007669"/>
    <property type="project" value="InterPro"/>
</dbReference>
<sequence length="507" mass="58867">MLRLMIVDDEETIRTAISKMIDFNSLGYEVIATAKNGMEAFDIICDSYPDVVITDIKMPILNGLELIERANNLDVGIEYIILSGYGEFEFAKQAMKFGVQHFLLKPTNKQELIQALIEIHDTRMEEKQKQQVQQKQILDTVRFPMEQCFLIEALEWQHDFLKCYQKYDQLLAFQKNCLHACICSFVEETHLNTFIKDVQTLLKKQGITSFFPMIAVKNTVILILDVESLALQEALQEGIEQLKYPDQTVTFEVNFLHYHTTFELFQSIIQKIARFGQILCFDSSLNVYEIRNNLTSSWKLQELETVMKNATSEEELNEVLQTTFANTESLDSAKKIAIELYLMLSNSDAENSLDMACDFFRKVYSCTTISSIYELLRVVPSHTLSEENVLENKQKSYITLLKNYVSSHLDAEYLSLKWLAENYLFISVGYLSKQFVKEEGERFSDYLNRIRMEEAKKLLSLYSNDNIKDIAKQVGFGSNPHYFSQVFKKYVGCTPSEYWERQKKEGM</sequence>
<keyword evidence="4 10" id="KW-0597">Phosphoprotein</keyword>
<evidence type="ECO:0000259" key="11">
    <source>
        <dbReference type="PROSITE" id="PS01124"/>
    </source>
</evidence>
<evidence type="ECO:0000313" key="13">
    <source>
        <dbReference type="EMBL" id="KAB1438059.1"/>
    </source>
</evidence>
<dbReference type="Proteomes" id="UP000461768">
    <property type="component" value="Unassembled WGS sequence"/>
</dbReference>
<accession>A0A7V7QJZ6</accession>
<evidence type="ECO:0000256" key="6">
    <source>
        <dbReference type="ARBA" id="ARBA00023015"/>
    </source>
</evidence>
<comment type="caution">
    <text evidence="13">The sequence shown here is derived from an EMBL/GenBank/DDBJ whole genome shotgun (WGS) entry which is preliminary data.</text>
</comment>
<dbReference type="Gene3D" id="1.10.10.60">
    <property type="entry name" value="Homeodomain-like"/>
    <property type="match status" value="2"/>
</dbReference>
<evidence type="ECO:0000313" key="14">
    <source>
        <dbReference type="Proteomes" id="UP000461768"/>
    </source>
</evidence>
<evidence type="ECO:0000256" key="1">
    <source>
        <dbReference type="ARBA" id="ARBA00004496"/>
    </source>
</evidence>
<evidence type="ECO:0000256" key="3">
    <source>
        <dbReference type="ARBA" id="ARBA00022490"/>
    </source>
</evidence>
<proteinExistence type="predicted"/>
<dbReference type="PROSITE" id="PS50110">
    <property type="entry name" value="RESPONSE_REGULATORY"/>
    <property type="match status" value="1"/>
</dbReference>
<dbReference type="SMART" id="SM00342">
    <property type="entry name" value="HTH_ARAC"/>
    <property type="match status" value="1"/>
</dbReference>
<evidence type="ECO:0000256" key="7">
    <source>
        <dbReference type="ARBA" id="ARBA00023125"/>
    </source>
</evidence>
<evidence type="ECO:0000259" key="12">
    <source>
        <dbReference type="PROSITE" id="PS50110"/>
    </source>
</evidence>
<dbReference type="SUPFAM" id="SSF52172">
    <property type="entry name" value="CheY-like"/>
    <property type="match status" value="1"/>
</dbReference>
<dbReference type="InterPro" id="IPR011006">
    <property type="entry name" value="CheY-like_superfamily"/>
</dbReference>
<dbReference type="InterPro" id="IPR018060">
    <property type="entry name" value="HTH_AraC"/>
</dbReference>
<dbReference type="InterPro" id="IPR051552">
    <property type="entry name" value="HptR"/>
</dbReference>
<dbReference type="PANTHER" id="PTHR42713:SF3">
    <property type="entry name" value="TRANSCRIPTIONAL REGULATORY PROTEIN HPTR"/>
    <property type="match status" value="1"/>
</dbReference>
<dbReference type="InterPro" id="IPR009057">
    <property type="entry name" value="Homeodomain-like_sf"/>
</dbReference>
<feature type="domain" description="HTH araC/xylS-type" evidence="11">
    <location>
        <begin position="426"/>
        <end position="501"/>
    </location>
</feature>
<evidence type="ECO:0000256" key="4">
    <source>
        <dbReference type="ARBA" id="ARBA00022553"/>
    </source>
</evidence>
<evidence type="ECO:0000256" key="8">
    <source>
        <dbReference type="ARBA" id="ARBA00023163"/>
    </source>
</evidence>
<keyword evidence="5" id="KW-0902">Two-component regulatory system</keyword>
<keyword evidence="6" id="KW-0805">Transcription regulation</keyword>
<feature type="modified residue" description="4-aspartylphosphate" evidence="10">
    <location>
        <position position="55"/>
    </location>
</feature>
<dbReference type="PROSITE" id="PS01124">
    <property type="entry name" value="HTH_ARAC_FAMILY_2"/>
    <property type="match status" value="1"/>
</dbReference>
<feature type="domain" description="Response regulatory" evidence="12">
    <location>
        <begin position="3"/>
        <end position="120"/>
    </location>
</feature>
<dbReference type="OrthoDB" id="9794370at2"/>
<reference evidence="13 14" key="1">
    <citation type="submission" date="2019-09" db="EMBL/GenBank/DDBJ databases">
        <authorList>
            <person name="Valk L.C."/>
        </authorList>
    </citation>
    <scope>NUCLEOTIDE SEQUENCE [LARGE SCALE GENOMIC DNA]</scope>
    <source>
        <strain evidence="13">GalUA</strain>
    </source>
</reference>
<dbReference type="GO" id="GO:0000160">
    <property type="term" value="P:phosphorelay signal transduction system"/>
    <property type="evidence" value="ECO:0007669"/>
    <property type="project" value="UniProtKB-KW"/>
</dbReference>
<comment type="function">
    <text evidence="9">May play the central regulatory role in sporulation. It may be an element of the effector pathway responsible for the activation of sporulation genes in response to nutritional stress. Spo0A may act in concert with spo0H (a sigma factor) to control the expression of some genes that are critical to the sporulation process.</text>
</comment>
<evidence type="ECO:0000256" key="9">
    <source>
        <dbReference type="ARBA" id="ARBA00024867"/>
    </source>
</evidence>
<keyword evidence="3" id="KW-0963">Cytoplasm</keyword>
<dbReference type="GO" id="GO:0005737">
    <property type="term" value="C:cytoplasm"/>
    <property type="evidence" value="ECO:0007669"/>
    <property type="project" value="UniProtKB-SubCell"/>
</dbReference>
<dbReference type="PANTHER" id="PTHR42713">
    <property type="entry name" value="HISTIDINE KINASE-RELATED"/>
    <property type="match status" value="1"/>
</dbReference>
<keyword evidence="8" id="KW-0804">Transcription</keyword>
<dbReference type="InterPro" id="IPR001789">
    <property type="entry name" value="Sig_transdc_resp-reg_receiver"/>
</dbReference>
<dbReference type="Pfam" id="PF00072">
    <property type="entry name" value="Response_reg"/>
    <property type="match status" value="1"/>
</dbReference>
<organism evidence="13 14">
    <name type="scientific">Candidatus Galacturonatibacter soehngenii</name>
    <dbReference type="NCBI Taxonomy" id="2307010"/>
    <lineage>
        <taxon>Bacteria</taxon>
        <taxon>Bacillati</taxon>
        <taxon>Bacillota</taxon>
        <taxon>Clostridia</taxon>
        <taxon>Lachnospirales</taxon>
        <taxon>Lachnospiraceae</taxon>
        <taxon>Candidatus Galacturonatibacter</taxon>
    </lineage>
</organism>
<dbReference type="SMART" id="SM00448">
    <property type="entry name" value="REC"/>
    <property type="match status" value="1"/>
</dbReference>
<dbReference type="RefSeq" id="WP_151144848.1">
    <property type="nucleotide sequence ID" value="NZ_WAGX01000005.1"/>
</dbReference>
<dbReference type="CDD" id="cd17536">
    <property type="entry name" value="REC_YesN-like"/>
    <property type="match status" value="1"/>
</dbReference>